<feature type="transmembrane region" description="Helical" evidence="6">
    <location>
        <begin position="48"/>
        <end position="68"/>
    </location>
</feature>
<keyword evidence="5 6" id="KW-0472">Membrane</keyword>
<evidence type="ECO:0000256" key="2">
    <source>
        <dbReference type="ARBA" id="ARBA00022475"/>
    </source>
</evidence>
<dbReference type="InterPro" id="IPR004477">
    <property type="entry name" value="ComEC_N"/>
</dbReference>
<sequence length="704" mass="75795">MPAFSLGLFLACLALVWISGLSAMWWLASLFVLLLLLLLLSDVRQRGLFLGGLFLGSVVTVLHIAYFLPLQGGDFPEESLAVGSIEGLVAHDRGGVRFDFLLEGDDTPPRSIRVRWSHPPMPPSSGERWMLPLRFEQTQRPRLDGEFDHARWRFRHGIANTARVDPRATAIRLEGSGGGLHRFRERLSLALDESLDGSEAAALIRGVTVGDRSGFSPGQWAVLNATGTTHLVAISGLHIGLVGGLIFALLRTPARYLPGHWPAVLLAGGAALAGAALYAALAGFALPTRRALIMFACLVFLLALRRRTSVTAGLATAGALVLLLDPLAVMDAGFYLSFALVGLVLMVVSAGDRPAPVNTFVRVQWVTGLAVLPLLLIFFAQGPLSSPLANALAVPVFSFLVVPVSLIAALMLSVGWADLAQWPLAAAEAVLDWLWPLLEVLAEGPTLAANQTHPGILSLGLLAALGLVLPGPLWSRLALTLALLPVLVGVQGPPRTTIEHWSLTSANQHPGAIRRVTLPQGTLIHVSGDARSIDYSVRRWLWQQGGAGDSILVLEAGEGLGPGRLDGLMEAWGEGRVFLADAGRVSPGNARFCSAGEVGPFRLHRDRHATASRCRVSWEQQGQRWWLDSTGLYWSPGNGIDCQAILDWPMRLRMEVGREGRLKARSARRYWWRWSGAAISGHEANTVSCSGIEGVARIRAAVKE</sequence>
<name>A0ABU0W2K9_9GAMM</name>
<evidence type="ECO:0000256" key="5">
    <source>
        <dbReference type="ARBA" id="ARBA00023136"/>
    </source>
</evidence>
<feature type="transmembrane region" description="Helical" evidence="6">
    <location>
        <begin position="363"/>
        <end position="380"/>
    </location>
</feature>
<feature type="transmembrane region" description="Helical" evidence="6">
    <location>
        <begin position="230"/>
        <end position="250"/>
    </location>
</feature>
<evidence type="ECO:0000256" key="3">
    <source>
        <dbReference type="ARBA" id="ARBA00022692"/>
    </source>
</evidence>
<evidence type="ECO:0000256" key="1">
    <source>
        <dbReference type="ARBA" id="ARBA00004651"/>
    </source>
</evidence>
<feature type="transmembrane region" description="Helical" evidence="6">
    <location>
        <begin position="455"/>
        <end position="474"/>
    </location>
</feature>
<keyword evidence="4 6" id="KW-1133">Transmembrane helix</keyword>
<evidence type="ECO:0000256" key="6">
    <source>
        <dbReference type="SAM" id="Phobius"/>
    </source>
</evidence>
<dbReference type="InterPro" id="IPR052159">
    <property type="entry name" value="Competence_DNA_uptake"/>
</dbReference>
<proteinExistence type="predicted"/>
<evidence type="ECO:0000259" key="7">
    <source>
        <dbReference type="Pfam" id="PF03772"/>
    </source>
</evidence>
<dbReference type="InterPro" id="IPR025405">
    <property type="entry name" value="DUF4131"/>
</dbReference>
<accession>A0ABU0W2K9</accession>
<dbReference type="Pfam" id="PF13567">
    <property type="entry name" value="DUF4131"/>
    <property type="match status" value="1"/>
</dbReference>
<feature type="transmembrane region" description="Helical" evidence="6">
    <location>
        <begin position="311"/>
        <end position="328"/>
    </location>
</feature>
<evidence type="ECO:0000313" key="9">
    <source>
        <dbReference type="EMBL" id="MDQ2068261.1"/>
    </source>
</evidence>
<dbReference type="RefSeq" id="WP_306726744.1">
    <property type="nucleotide sequence ID" value="NZ_JAVDDT010000001.1"/>
</dbReference>
<feature type="transmembrane region" description="Helical" evidence="6">
    <location>
        <begin position="24"/>
        <end position="41"/>
    </location>
</feature>
<feature type="transmembrane region" description="Helical" evidence="6">
    <location>
        <begin position="262"/>
        <end position="281"/>
    </location>
</feature>
<gene>
    <name evidence="9" type="ORF">RBH19_00050</name>
</gene>
<keyword evidence="2" id="KW-1003">Cell membrane</keyword>
<dbReference type="Proteomes" id="UP001239019">
    <property type="component" value="Unassembled WGS sequence"/>
</dbReference>
<feature type="domain" description="ComEC/Rec2-related protein" evidence="7">
    <location>
        <begin position="208"/>
        <end position="467"/>
    </location>
</feature>
<dbReference type="Pfam" id="PF03772">
    <property type="entry name" value="Competence"/>
    <property type="match status" value="1"/>
</dbReference>
<keyword evidence="10" id="KW-1185">Reference proteome</keyword>
<evidence type="ECO:0000256" key="4">
    <source>
        <dbReference type="ARBA" id="ARBA00022989"/>
    </source>
</evidence>
<comment type="caution">
    <text evidence="9">The sequence shown here is derived from an EMBL/GenBank/DDBJ whole genome shotgun (WGS) entry which is preliminary data.</text>
</comment>
<evidence type="ECO:0000259" key="8">
    <source>
        <dbReference type="Pfam" id="PF13567"/>
    </source>
</evidence>
<comment type="subcellular location">
    <subcellularLocation>
        <location evidence="1">Cell membrane</location>
        <topology evidence="1">Multi-pass membrane protein</topology>
    </subcellularLocation>
</comment>
<feature type="transmembrane region" description="Helical" evidence="6">
    <location>
        <begin position="287"/>
        <end position="304"/>
    </location>
</feature>
<dbReference type="NCBIfam" id="TIGR00360">
    <property type="entry name" value="ComEC_N-term"/>
    <property type="match status" value="1"/>
</dbReference>
<feature type="transmembrane region" description="Helical" evidence="6">
    <location>
        <begin position="392"/>
        <end position="412"/>
    </location>
</feature>
<organism evidence="9 10">
    <name type="scientific">Natronospira bacteriovora</name>
    <dbReference type="NCBI Taxonomy" id="3069753"/>
    <lineage>
        <taxon>Bacteria</taxon>
        <taxon>Pseudomonadati</taxon>
        <taxon>Pseudomonadota</taxon>
        <taxon>Gammaproteobacteria</taxon>
        <taxon>Natronospirales</taxon>
        <taxon>Natronospiraceae</taxon>
        <taxon>Natronospira</taxon>
    </lineage>
</organism>
<feature type="domain" description="DUF4131" evidence="8">
    <location>
        <begin position="23"/>
        <end position="166"/>
    </location>
</feature>
<dbReference type="PANTHER" id="PTHR30619:SF1">
    <property type="entry name" value="RECOMBINATION PROTEIN 2"/>
    <property type="match status" value="1"/>
</dbReference>
<dbReference type="PANTHER" id="PTHR30619">
    <property type="entry name" value="DNA INTERNALIZATION/COMPETENCE PROTEIN COMEC/REC2"/>
    <property type="match status" value="1"/>
</dbReference>
<keyword evidence="3 6" id="KW-0812">Transmembrane</keyword>
<feature type="transmembrane region" description="Helical" evidence="6">
    <location>
        <begin position="334"/>
        <end position="351"/>
    </location>
</feature>
<evidence type="ECO:0000313" key="10">
    <source>
        <dbReference type="Proteomes" id="UP001239019"/>
    </source>
</evidence>
<protein>
    <submittedName>
        <fullName evidence="9">ComEC/Rec2 family competence protein</fullName>
    </submittedName>
</protein>
<reference evidence="9 10" key="1">
    <citation type="submission" date="2023-08" db="EMBL/GenBank/DDBJ databases">
        <title>Whole-genome sequencing of halo(alkali)philic microorganisms from hypersaline lakes.</title>
        <authorList>
            <person name="Sorokin D.Y."/>
            <person name="Abbas B."/>
            <person name="Merkel A.Y."/>
        </authorList>
    </citation>
    <scope>NUCLEOTIDE SEQUENCE [LARGE SCALE GENOMIC DNA]</scope>
    <source>
        <strain evidence="9 10">AB-CW4</strain>
    </source>
</reference>
<dbReference type="EMBL" id="JAVDDT010000001">
    <property type="protein sequence ID" value="MDQ2068261.1"/>
    <property type="molecule type" value="Genomic_DNA"/>
</dbReference>